<feature type="compositionally biased region" description="Polar residues" evidence="1">
    <location>
        <begin position="1"/>
        <end position="15"/>
    </location>
</feature>
<dbReference type="RefSeq" id="XP_059600530.1">
    <property type="nucleotide sequence ID" value="XM_059747465.1"/>
</dbReference>
<reference evidence="2" key="2">
    <citation type="submission" date="2025-08" db="UniProtKB">
        <authorList>
            <consortium name="RefSeq"/>
        </authorList>
    </citation>
    <scope>IDENTIFICATION</scope>
</reference>
<evidence type="ECO:0000313" key="2">
    <source>
        <dbReference type="RefSeq" id="XP_059600530.1"/>
    </source>
</evidence>
<dbReference type="GeneID" id="84590874"/>
<dbReference type="AlphaFoldDB" id="A0AAJ8DY99"/>
<organism evidence="2">
    <name type="scientific">Aspergillus niger</name>
    <dbReference type="NCBI Taxonomy" id="5061"/>
    <lineage>
        <taxon>Eukaryota</taxon>
        <taxon>Fungi</taxon>
        <taxon>Dikarya</taxon>
        <taxon>Ascomycota</taxon>
        <taxon>Pezizomycotina</taxon>
        <taxon>Eurotiomycetes</taxon>
        <taxon>Eurotiomycetidae</taxon>
        <taxon>Eurotiales</taxon>
        <taxon>Aspergillaceae</taxon>
        <taxon>Aspergillus</taxon>
        <taxon>Aspergillus subgen. Circumdati</taxon>
    </lineage>
</organism>
<proteinExistence type="predicted"/>
<reference evidence="2" key="1">
    <citation type="submission" date="2025-02" db="EMBL/GenBank/DDBJ databases">
        <authorList>
            <consortium name="NCBI Genome Project"/>
        </authorList>
    </citation>
    <scope>NUCLEOTIDE SEQUENCE</scope>
</reference>
<accession>A0AAJ8DY99</accession>
<sequence>MRFTTGCSSGTDVHLSTSSRRSRESEIAPSVDIPDRSGSSDEFITVPIIGCDLYFSQRYGSAKALRIADKCVLGEVDLYPTHRSFFPQAICQPTLETAIYALLVALYTEQGDADMRRLVKLKDKVEACDICRHHRMPKPWSPDLFVLFLYTDFRESCFMLPRELQLEDPTAVLLAQPTAKKPTYYD</sequence>
<feature type="region of interest" description="Disordered" evidence="1">
    <location>
        <begin position="1"/>
        <end position="38"/>
    </location>
</feature>
<protein>
    <submittedName>
        <fullName evidence="2">Uncharacterized protein</fullName>
    </submittedName>
</protein>
<dbReference type="VEuPathDB" id="FungiDB:An04g04190"/>
<evidence type="ECO:0000256" key="1">
    <source>
        <dbReference type="SAM" id="MobiDB-lite"/>
    </source>
</evidence>
<dbReference type="KEGG" id="ang:An04g04190"/>
<name>A0AAJ8DY99_ASPNG</name>
<gene>
    <name evidence="2" type="ORF">An04g04190</name>
</gene>